<evidence type="ECO:0000256" key="12">
    <source>
        <dbReference type="RuleBase" id="RU363010"/>
    </source>
</evidence>
<dbReference type="FunCoup" id="G8JQ70">
    <property type="interactions" value="46"/>
</dbReference>
<dbReference type="GO" id="GO:0042407">
    <property type="term" value="P:cristae formation"/>
    <property type="evidence" value="ECO:0007669"/>
    <property type="project" value="InterPro"/>
</dbReference>
<sequence length="94" mass="11109">MPRFIRAVSFVTIATVIGTSYYYYAVKRPLYKESEWYRVSTQTSGIINRKLELPVESADTSMQEYVVRSNKETMKDIWNEQIRSAVGWIYSWSH</sequence>
<evidence type="ECO:0000256" key="8">
    <source>
        <dbReference type="ARBA" id="ARBA00023128"/>
    </source>
</evidence>
<dbReference type="InParanoid" id="G8JQ70"/>
<dbReference type="STRING" id="931890.G8JQ70"/>
<dbReference type="Proteomes" id="UP000006790">
    <property type="component" value="Chromosome 2"/>
</dbReference>
<evidence type="ECO:0000256" key="9">
    <source>
        <dbReference type="ARBA" id="ARBA00023136"/>
    </source>
</evidence>
<accession>G8JQ70</accession>
<evidence type="ECO:0000256" key="7">
    <source>
        <dbReference type="ARBA" id="ARBA00022989"/>
    </source>
</evidence>
<comment type="subcellular location">
    <subcellularLocation>
        <location evidence="2 12">Mitochondrion inner membrane</location>
        <topology evidence="2 12">Single-pass membrane protein</topology>
    </subcellularLocation>
</comment>
<comment type="similarity">
    <text evidence="3 12">Belongs to the MICOS complex subunit Mic12 family.</text>
</comment>
<evidence type="ECO:0000313" key="13">
    <source>
        <dbReference type="EMBL" id="AET38072.1"/>
    </source>
</evidence>
<dbReference type="AlphaFoldDB" id="G8JQ70"/>
<keyword evidence="8 12" id="KW-0496">Mitochondrion</keyword>
<evidence type="ECO:0000256" key="10">
    <source>
        <dbReference type="ARBA" id="ARBA00032159"/>
    </source>
</evidence>
<dbReference type="GO" id="GO:0044284">
    <property type="term" value="C:mitochondrial crista junction"/>
    <property type="evidence" value="ECO:0007669"/>
    <property type="project" value="InterPro"/>
</dbReference>
<evidence type="ECO:0000256" key="1">
    <source>
        <dbReference type="ARBA" id="ARBA00002689"/>
    </source>
</evidence>
<reference evidence="14" key="1">
    <citation type="journal article" date="2012" name="G3 (Bethesda)">
        <title>Pichia sorbitophila, an interspecies yeast hybrid reveals early steps of genome resolution following polyploidization.</title>
        <authorList>
            <person name="Leh Louis V."/>
            <person name="Despons L."/>
            <person name="Friedrich A."/>
            <person name="Martin T."/>
            <person name="Durrens P."/>
            <person name="Casaregola S."/>
            <person name="Neuveglise C."/>
            <person name="Fairhead C."/>
            <person name="Marck C."/>
            <person name="Cruz J.A."/>
            <person name="Straub M.L."/>
            <person name="Kugler V."/>
            <person name="Sacerdot C."/>
            <person name="Uzunov Z."/>
            <person name="Thierry A."/>
            <person name="Weiss S."/>
            <person name="Bleykasten C."/>
            <person name="De Montigny J."/>
            <person name="Jacques N."/>
            <person name="Jung P."/>
            <person name="Lemaire M."/>
            <person name="Mallet S."/>
            <person name="Morel G."/>
            <person name="Richard G.F."/>
            <person name="Sarkar A."/>
            <person name="Savel G."/>
            <person name="Schacherer J."/>
            <person name="Seret M.L."/>
            <person name="Talla E."/>
            <person name="Samson G."/>
            <person name="Jubin C."/>
            <person name="Poulain J."/>
            <person name="Vacherie B."/>
            <person name="Barbe V."/>
            <person name="Pelletier E."/>
            <person name="Sherman D.J."/>
            <person name="Westhof E."/>
            <person name="Weissenbach J."/>
            <person name="Baret P.V."/>
            <person name="Wincker P."/>
            <person name="Gaillardin C."/>
            <person name="Dujon B."/>
            <person name="Souciet J.L."/>
        </authorList>
    </citation>
    <scope>NUCLEOTIDE SEQUENCE [LARGE SCALE GENOMIC DNA]</scope>
    <source>
        <strain evidence="14">CBS 270.75 / DBVPG 7215 / KCTC 17166 / NRRL Y-17582</strain>
    </source>
</reference>
<comment type="subunit">
    <text evidence="12">Component of the mitochondrial contact site and cristae organizing system (MICOS) complex.</text>
</comment>
<protein>
    <recommendedName>
        <fullName evidence="4 12">MICOS complex subunit MIC12</fullName>
    </recommendedName>
    <alternativeName>
        <fullName evidence="11 12">Altered inheritance of mitochondria protein 5, mitochondrial</fullName>
    </alternativeName>
    <alternativeName>
        <fullName evidence="10 12">Found in mitochondrial proteome protein 51</fullName>
    </alternativeName>
</protein>
<feature type="transmembrane region" description="Helical" evidence="12">
    <location>
        <begin position="6"/>
        <end position="24"/>
    </location>
</feature>
<evidence type="ECO:0000313" key="14">
    <source>
        <dbReference type="Proteomes" id="UP000006790"/>
    </source>
</evidence>
<evidence type="ECO:0000256" key="11">
    <source>
        <dbReference type="ARBA" id="ARBA00032985"/>
    </source>
</evidence>
<comment type="function">
    <text evidence="1 12">Component of the MICOS complex, a large protein complex of the mitochondrial inner membrane that plays crucial roles in the maintenance of crista junctions, inner membrane architecture, and formation of contact sites to the outer membrane.</text>
</comment>
<keyword evidence="7 12" id="KW-1133">Transmembrane helix</keyword>
<dbReference type="OMA" id="DIWNEQI"/>
<dbReference type="EMBL" id="CP002498">
    <property type="protein sequence ID" value="AET38072.1"/>
    <property type="molecule type" value="Genomic_DNA"/>
</dbReference>
<keyword evidence="5 12" id="KW-0812">Transmembrane</keyword>
<dbReference type="InterPro" id="IPR031463">
    <property type="entry name" value="Mic12"/>
</dbReference>
<keyword evidence="9 12" id="KW-0472">Membrane</keyword>
<dbReference type="GO" id="GO:0061617">
    <property type="term" value="C:MICOS complex"/>
    <property type="evidence" value="ECO:0007669"/>
    <property type="project" value="UniProtKB-UniRule"/>
</dbReference>
<dbReference type="GeneID" id="11470617"/>
<organism evidence="13 14">
    <name type="scientific">Eremothecium cymbalariae (strain CBS 270.75 / DBVPG 7215 / KCTC 17166 / NRRL Y-17582)</name>
    <name type="common">Yeast</name>
    <dbReference type="NCBI Taxonomy" id="931890"/>
    <lineage>
        <taxon>Eukaryota</taxon>
        <taxon>Fungi</taxon>
        <taxon>Dikarya</taxon>
        <taxon>Ascomycota</taxon>
        <taxon>Saccharomycotina</taxon>
        <taxon>Saccharomycetes</taxon>
        <taxon>Saccharomycetales</taxon>
        <taxon>Saccharomycetaceae</taxon>
        <taxon>Eremothecium</taxon>
    </lineage>
</organism>
<evidence type="ECO:0000256" key="3">
    <source>
        <dbReference type="ARBA" id="ARBA00009188"/>
    </source>
</evidence>
<dbReference type="OrthoDB" id="4037694at2759"/>
<dbReference type="KEGG" id="erc:Ecym_2333"/>
<evidence type="ECO:0000256" key="4">
    <source>
        <dbReference type="ARBA" id="ARBA00018170"/>
    </source>
</evidence>
<dbReference type="RefSeq" id="XP_003644889.1">
    <property type="nucleotide sequence ID" value="XM_003644841.1"/>
</dbReference>
<evidence type="ECO:0000256" key="2">
    <source>
        <dbReference type="ARBA" id="ARBA00004434"/>
    </source>
</evidence>
<dbReference type="eggNOG" id="ENOG502S8MU">
    <property type="taxonomic scope" value="Eukaryota"/>
</dbReference>
<name>G8JQ70_ERECY</name>
<dbReference type="HOGENOM" id="CLU_164154_0_0_1"/>
<gene>
    <name evidence="13" type="ordered locus">Ecym_2333</name>
</gene>
<proteinExistence type="inferred from homology"/>
<evidence type="ECO:0000256" key="5">
    <source>
        <dbReference type="ARBA" id="ARBA00022692"/>
    </source>
</evidence>
<dbReference type="Pfam" id="PF17050">
    <property type="entry name" value="AIM5"/>
    <property type="match status" value="1"/>
</dbReference>
<evidence type="ECO:0000256" key="6">
    <source>
        <dbReference type="ARBA" id="ARBA00022792"/>
    </source>
</evidence>
<keyword evidence="14" id="KW-1185">Reference proteome</keyword>
<keyword evidence="6 12" id="KW-0999">Mitochondrion inner membrane</keyword>